<dbReference type="GO" id="GO:0006914">
    <property type="term" value="P:autophagy"/>
    <property type="evidence" value="ECO:0007669"/>
    <property type="project" value="TreeGrafter"/>
</dbReference>
<evidence type="ECO:0000313" key="3">
    <source>
        <dbReference type="Proteomes" id="UP001152888"/>
    </source>
</evidence>
<dbReference type="AlphaFoldDB" id="A0A9P0NS58"/>
<dbReference type="GO" id="GO:0016020">
    <property type="term" value="C:membrane"/>
    <property type="evidence" value="ECO:0007669"/>
    <property type="project" value="TreeGrafter"/>
</dbReference>
<dbReference type="GO" id="GO:0034058">
    <property type="term" value="P:endosomal vesicle fusion"/>
    <property type="evidence" value="ECO:0007669"/>
    <property type="project" value="TreeGrafter"/>
</dbReference>
<dbReference type="GO" id="GO:0005737">
    <property type="term" value="C:cytoplasm"/>
    <property type="evidence" value="ECO:0007669"/>
    <property type="project" value="TreeGrafter"/>
</dbReference>
<feature type="domain" description="CNH" evidence="1">
    <location>
        <begin position="15"/>
        <end position="293"/>
    </location>
</feature>
<dbReference type="OrthoDB" id="5325112at2759"/>
<dbReference type="SUPFAM" id="SSF50978">
    <property type="entry name" value="WD40 repeat-like"/>
    <property type="match status" value="1"/>
</dbReference>
<comment type="caution">
    <text evidence="2">The sequence shown here is derived from an EMBL/GenBank/DDBJ whole genome shotgun (WGS) entry which is preliminary data.</text>
</comment>
<name>A0A9P0NS58_ACAOB</name>
<protein>
    <recommendedName>
        <fullName evidence="1">CNH domain-containing protein</fullName>
    </recommendedName>
</protein>
<dbReference type="PANTHER" id="PTHR12894:SF49">
    <property type="entry name" value="VAM6_VPS39-LIKE PROTEIN"/>
    <property type="match status" value="1"/>
</dbReference>
<dbReference type="EMBL" id="CAKOFQ010006652">
    <property type="protein sequence ID" value="CAH1953988.1"/>
    <property type="molecule type" value="Genomic_DNA"/>
</dbReference>
<reference evidence="2" key="1">
    <citation type="submission" date="2022-03" db="EMBL/GenBank/DDBJ databases">
        <authorList>
            <person name="Sayadi A."/>
        </authorList>
    </citation>
    <scope>NUCLEOTIDE SEQUENCE</scope>
</reference>
<accession>A0A9P0NS58</accession>
<dbReference type="PANTHER" id="PTHR12894">
    <property type="entry name" value="CNH DOMAIN CONTAINING"/>
    <property type="match status" value="1"/>
</dbReference>
<evidence type="ECO:0000259" key="1">
    <source>
        <dbReference type="PROSITE" id="PS50219"/>
    </source>
</evidence>
<dbReference type="InterPro" id="IPR001180">
    <property type="entry name" value="CNH_dom"/>
</dbReference>
<organism evidence="2 3">
    <name type="scientific">Acanthoscelides obtectus</name>
    <name type="common">Bean weevil</name>
    <name type="synonym">Bruchus obtectus</name>
    <dbReference type="NCBI Taxonomy" id="200917"/>
    <lineage>
        <taxon>Eukaryota</taxon>
        <taxon>Metazoa</taxon>
        <taxon>Ecdysozoa</taxon>
        <taxon>Arthropoda</taxon>
        <taxon>Hexapoda</taxon>
        <taxon>Insecta</taxon>
        <taxon>Pterygota</taxon>
        <taxon>Neoptera</taxon>
        <taxon>Endopterygota</taxon>
        <taxon>Coleoptera</taxon>
        <taxon>Polyphaga</taxon>
        <taxon>Cucujiformia</taxon>
        <taxon>Chrysomeloidea</taxon>
        <taxon>Chrysomelidae</taxon>
        <taxon>Bruchinae</taxon>
        <taxon>Bruchini</taxon>
        <taxon>Acanthoscelides</taxon>
    </lineage>
</organism>
<sequence length="367" mass="41287">MHEAYQKTSLLNNVQFQVESITAYDDNLLVGTRQGQLCMYNLLRTDEKCEVQLMRYNKSFSKKPVQQLEVIPDGSLLISLTDNLIQVHDLNAIHFTTLSQVQKSKGATLFALNTKKQTSMTGEVSIIVRMAVVVKRRMQLYYLKNNEFFPLMNDISLNDIPKAMVWCQETICVGFKGEYAIIELDGDPPGKLTELFPTSSTRSSEPCITKVSDTTFALCRDAQSVIVNVKGDTERNKGLKWSEVPLNIAWDEPYALGIITDGIEVLTLEPSGLVQTLSGMPKVRFIASAQQGLLYAAAISQIWCILAVDIAKQRKILVDAKQFQLALKLTWLGSDSSIEGHSRDYEGFLEFIENNEKSQLRGWQEDI</sequence>
<dbReference type="Proteomes" id="UP001152888">
    <property type="component" value="Unassembled WGS sequence"/>
</dbReference>
<proteinExistence type="predicted"/>
<keyword evidence="3" id="KW-1185">Reference proteome</keyword>
<gene>
    <name evidence="2" type="ORF">ACAOBT_LOCUS330</name>
</gene>
<dbReference type="InterPro" id="IPR036322">
    <property type="entry name" value="WD40_repeat_dom_sf"/>
</dbReference>
<dbReference type="SMART" id="SM00036">
    <property type="entry name" value="CNH"/>
    <property type="match status" value="1"/>
</dbReference>
<evidence type="ECO:0000313" key="2">
    <source>
        <dbReference type="EMBL" id="CAH1953988.1"/>
    </source>
</evidence>
<dbReference type="Pfam" id="PF00780">
    <property type="entry name" value="CNH"/>
    <property type="match status" value="1"/>
</dbReference>
<dbReference type="InterPro" id="IPR032914">
    <property type="entry name" value="Vam6/VPS39/TRAP1"/>
</dbReference>
<dbReference type="PROSITE" id="PS50219">
    <property type="entry name" value="CNH"/>
    <property type="match status" value="1"/>
</dbReference>